<dbReference type="OrthoDB" id="119203at2"/>
<keyword evidence="7" id="KW-1185">Reference proteome</keyword>
<keyword evidence="3" id="KW-0238">DNA-binding</keyword>
<evidence type="ECO:0000256" key="4">
    <source>
        <dbReference type="ARBA" id="ARBA00023163"/>
    </source>
</evidence>
<accession>A0A415E226</accession>
<dbReference type="PROSITE" id="PS50931">
    <property type="entry name" value="HTH_LYSR"/>
    <property type="match status" value="1"/>
</dbReference>
<evidence type="ECO:0000256" key="1">
    <source>
        <dbReference type="ARBA" id="ARBA00009437"/>
    </source>
</evidence>
<dbReference type="SUPFAM" id="SSF46785">
    <property type="entry name" value="Winged helix' DNA-binding domain"/>
    <property type="match status" value="1"/>
</dbReference>
<evidence type="ECO:0000259" key="5">
    <source>
        <dbReference type="PROSITE" id="PS50931"/>
    </source>
</evidence>
<dbReference type="PANTHER" id="PTHR30126:SF40">
    <property type="entry name" value="HTH-TYPE TRANSCRIPTIONAL REGULATOR GLTR"/>
    <property type="match status" value="1"/>
</dbReference>
<comment type="similarity">
    <text evidence="1">Belongs to the LysR transcriptional regulatory family.</text>
</comment>
<sequence>MEIRNIRTFLRVAELQSFTKAAEQMGYSQAAVTVQIKQLEEELGTQLFDRIGKHIKLTEHGMQFMDHGMKVMKAAEDASTFVHKEETPAGKLRIGSIASLSMGVLPPVLLEFRTLCPQIETSIETSRLVTELLDMMRQNDVDFLYFLDRKIYSPDWIKVFERPETIIFVTYPSHPLADKEDVPIERLLEEPMILTTRGVSYCDDLEQLLAAQGLELHPFLEIGDTDVIIKLLQQKAGISFLPQYLVQEHLEAGNLAIITTDIPVIQMWSQLIYHKNKWVTPQMKIFIDLIKKYAGAEPH</sequence>
<name>A0A415E226_9FIRM</name>
<keyword evidence="2" id="KW-0805">Transcription regulation</keyword>
<dbReference type="RefSeq" id="WP_118335965.1">
    <property type="nucleotide sequence ID" value="NZ_AP025567.1"/>
</dbReference>
<dbReference type="InterPro" id="IPR036388">
    <property type="entry name" value="WH-like_DNA-bd_sf"/>
</dbReference>
<comment type="caution">
    <text evidence="6">The sequence shown here is derived from an EMBL/GenBank/DDBJ whole genome shotgun (WGS) entry which is preliminary data.</text>
</comment>
<proteinExistence type="inferred from homology"/>
<gene>
    <name evidence="6" type="ORF">DW099_12515</name>
</gene>
<dbReference type="InterPro" id="IPR000847">
    <property type="entry name" value="LysR_HTH_N"/>
</dbReference>
<dbReference type="PANTHER" id="PTHR30126">
    <property type="entry name" value="HTH-TYPE TRANSCRIPTIONAL REGULATOR"/>
    <property type="match status" value="1"/>
</dbReference>
<evidence type="ECO:0000256" key="2">
    <source>
        <dbReference type="ARBA" id="ARBA00023015"/>
    </source>
</evidence>
<dbReference type="Pfam" id="PF00126">
    <property type="entry name" value="HTH_1"/>
    <property type="match status" value="1"/>
</dbReference>
<evidence type="ECO:0000256" key="3">
    <source>
        <dbReference type="ARBA" id="ARBA00023125"/>
    </source>
</evidence>
<dbReference type="Gene3D" id="3.40.190.290">
    <property type="match status" value="1"/>
</dbReference>
<organism evidence="6 7">
    <name type="scientific">Emergencia timonensis</name>
    <dbReference type="NCBI Taxonomy" id="1776384"/>
    <lineage>
        <taxon>Bacteria</taxon>
        <taxon>Bacillati</taxon>
        <taxon>Bacillota</taxon>
        <taxon>Clostridia</taxon>
        <taxon>Peptostreptococcales</taxon>
        <taxon>Anaerovoracaceae</taxon>
        <taxon>Emergencia</taxon>
    </lineage>
</organism>
<dbReference type="Gene3D" id="1.10.10.10">
    <property type="entry name" value="Winged helix-like DNA-binding domain superfamily/Winged helix DNA-binding domain"/>
    <property type="match status" value="1"/>
</dbReference>
<evidence type="ECO:0000313" key="6">
    <source>
        <dbReference type="EMBL" id="RHJ87598.1"/>
    </source>
</evidence>
<dbReference type="SUPFAM" id="SSF53850">
    <property type="entry name" value="Periplasmic binding protein-like II"/>
    <property type="match status" value="1"/>
</dbReference>
<dbReference type="InterPro" id="IPR005119">
    <property type="entry name" value="LysR_subst-bd"/>
</dbReference>
<dbReference type="GO" id="GO:0000976">
    <property type="term" value="F:transcription cis-regulatory region binding"/>
    <property type="evidence" value="ECO:0007669"/>
    <property type="project" value="TreeGrafter"/>
</dbReference>
<dbReference type="PRINTS" id="PR00039">
    <property type="entry name" value="HTHLYSR"/>
</dbReference>
<reference evidence="6 7" key="1">
    <citation type="submission" date="2018-08" db="EMBL/GenBank/DDBJ databases">
        <title>A genome reference for cultivated species of the human gut microbiota.</title>
        <authorList>
            <person name="Zou Y."/>
            <person name="Xue W."/>
            <person name="Luo G."/>
        </authorList>
    </citation>
    <scope>NUCLEOTIDE SEQUENCE [LARGE SCALE GENOMIC DNA]</scope>
    <source>
        <strain evidence="6 7">AM07-24</strain>
    </source>
</reference>
<dbReference type="GO" id="GO:0003700">
    <property type="term" value="F:DNA-binding transcription factor activity"/>
    <property type="evidence" value="ECO:0007669"/>
    <property type="project" value="InterPro"/>
</dbReference>
<dbReference type="CDD" id="cd05466">
    <property type="entry name" value="PBP2_LTTR_substrate"/>
    <property type="match status" value="1"/>
</dbReference>
<dbReference type="InterPro" id="IPR036390">
    <property type="entry name" value="WH_DNA-bd_sf"/>
</dbReference>
<dbReference type="Proteomes" id="UP000284841">
    <property type="component" value="Unassembled WGS sequence"/>
</dbReference>
<evidence type="ECO:0000313" key="7">
    <source>
        <dbReference type="Proteomes" id="UP000284841"/>
    </source>
</evidence>
<dbReference type="Pfam" id="PF03466">
    <property type="entry name" value="LysR_substrate"/>
    <property type="match status" value="1"/>
</dbReference>
<feature type="domain" description="HTH lysR-type" evidence="5">
    <location>
        <begin position="1"/>
        <end position="58"/>
    </location>
</feature>
<dbReference type="EMBL" id="QRMS01000003">
    <property type="protein sequence ID" value="RHJ87598.1"/>
    <property type="molecule type" value="Genomic_DNA"/>
</dbReference>
<protein>
    <submittedName>
        <fullName evidence="6">LysR family transcriptional regulator</fullName>
    </submittedName>
</protein>
<dbReference type="STRING" id="1776384.GCA_900086585_01074"/>
<keyword evidence="4" id="KW-0804">Transcription</keyword>
<dbReference type="AlphaFoldDB" id="A0A415E226"/>
<dbReference type="FunFam" id="1.10.10.10:FF:000001">
    <property type="entry name" value="LysR family transcriptional regulator"/>
    <property type="match status" value="1"/>
</dbReference>